<gene>
    <name evidence="1" type="ORF">HKX06_11795</name>
    <name evidence="2" type="ORF">I6G38_13540</name>
</gene>
<dbReference type="SUPFAM" id="SSF53795">
    <property type="entry name" value="PEP carboxykinase-like"/>
    <property type="match status" value="1"/>
</dbReference>
<dbReference type="GO" id="GO:0016301">
    <property type="term" value="F:kinase activity"/>
    <property type="evidence" value="ECO:0007669"/>
    <property type="project" value="UniProtKB-KW"/>
</dbReference>
<dbReference type="CDD" id="cd01983">
    <property type="entry name" value="SIMIBI"/>
    <property type="match status" value="1"/>
</dbReference>
<dbReference type="InterPro" id="IPR027600">
    <property type="entry name" value="HprK-rel_A"/>
</dbReference>
<dbReference type="NCBIfam" id="TIGR04352">
    <property type="entry name" value="HprK_rel_A"/>
    <property type="match status" value="1"/>
</dbReference>
<dbReference type="AlphaFoldDB" id="A0A411LFI2"/>
<sequence>MRHSMTLRVGPVGFRIGSDWRAPIAAVADLYQDYPCAEFADYTVRLEAEHVWRRWIRPSIRISGDYRLPEAAPLPLWQGLLAAELGMNLQMALGHRRHLLLHAAVVERDGRAVIMSGISGAGKSTLALLLAQRGWRFLSDEFALIEPASGMVVPFPRPVSLKNESLSSISMGSRVGPLLTGTPKGDIRHVAPDPAALAAMDRPAKPALLLFPRFGFPEATRVLPPAESFVRLTQASTNYVALGEAGFHALTRLRATIPAIAFDYPDGPAGVAAVEKLWAAL</sequence>
<accession>A0A411LFI2</accession>
<evidence type="ECO:0000313" key="2">
    <source>
        <dbReference type="EMBL" id="QPT07811.1"/>
    </source>
</evidence>
<keyword evidence="1" id="KW-0418">Kinase</keyword>
<dbReference type="OrthoDB" id="4544211at2"/>
<evidence type="ECO:0000313" key="4">
    <source>
        <dbReference type="Proteomes" id="UP000594836"/>
    </source>
</evidence>
<name>A0A411LFI2_SPHPI</name>
<organism evidence="1 3">
    <name type="scientific">Sphingomonas paucimobilis</name>
    <name type="common">Pseudomonas paucimobilis</name>
    <dbReference type="NCBI Taxonomy" id="13689"/>
    <lineage>
        <taxon>Bacteria</taxon>
        <taxon>Pseudomonadati</taxon>
        <taxon>Pseudomonadota</taxon>
        <taxon>Alphaproteobacteria</taxon>
        <taxon>Sphingomonadales</taxon>
        <taxon>Sphingomonadaceae</taxon>
        <taxon>Sphingomonas</taxon>
    </lineage>
</organism>
<reference evidence="2 4" key="2">
    <citation type="submission" date="2020-12" db="EMBL/GenBank/DDBJ databases">
        <title>FDA dAtabase for Regulatory Grade micrObial Sequences (FDA-ARGOS): Supporting development and validation of Infectious Disease Dx tests.</title>
        <authorList>
            <person name="Sproer C."/>
            <person name="Gronow S."/>
            <person name="Severitt S."/>
            <person name="Schroder I."/>
            <person name="Tallon L."/>
            <person name="Sadzewicz L."/>
            <person name="Zhao X."/>
            <person name="Boylan J."/>
            <person name="Ott S."/>
            <person name="Bowen H."/>
            <person name="Vavikolanu K."/>
            <person name="Mehta A."/>
            <person name="Aluvathingal J."/>
            <person name="Nadendla S."/>
            <person name="Lowell S."/>
            <person name="Myers T."/>
            <person name="Yan Y."/>
            <person name="Sichtig H."/>
        </authorList>
    </citation>
    <scope>NUCLEOTIDE SEQUENCE [LARGE SCALE GENOMIC DNA]</scope>
    <source>
        <strain evidence="2 4">FDAARGOS_881</strain>
    </source>
</reference>
<dbReference type="Gene3D" id="3.40.50.300">
    <property type="entry name" value="P-loop containing nucleotide triphosphate hydrolases"/>
    <property type="match status" value="1"/>
</dbReference>
<proteinExistence type="predicted"/>
<dbReference type="EMBL" id="CP065713">
    <property type="protein sequence ID" value="QPT07811.1"/>
    <property type="molecule type" value="Genomic_DNA"/>
</dbReference>
<dbReference type="InterPro" id="IPR027417">
    <property type="entry name" value="P-loop_NTPase"/>
</dbReference>
<evidence type="ECO:0000313" key="3">
    <source>
        <dbReference type="Proteomes" id="UP000550136"/>
    </source>
</evidence>
<reference evidence="1 3" key="1">
    <citation type="submission" date="2020-05" db="EMBL/GenBank/DDBJ databases">
        <title>Draft Genome Sequences of Sphingomonas sp. Isolated from the International Space Station.</title>
        <authorList>
            <person name="Bijlani S."/>
            <person name="Singh N.K."/>
            <person name="Mason C.E."/>
            <person name="Wang C.C."/>
            <person name="Venkateswaran K."/>
        </authorList>
    </citation>
    <scope>NUCLEOTIDE SEQUENCE [LARGE SCALE GENOMIC DNA]</scope>
    <source>
        <strain evidence="1 3">FKI-L5-BR-P1</strain>
    </source>
</reference>
<protein>
    <submittedName>
        <fullName evidence="1">HprK-related kinase A</fullName>
    </submittedName>
</protein>
<dbReference type="RefSeq" id="WP_037567541.1">
    <property type="nucleotide sequence ID" value="NZ_CP070367.1"/>
</dbReference>
<keyword evidence="1" id="KW-0808">Transferase</keyword>
<dbReference type="Proteomes" id="UP000594836">
    <property type="component" value="Chromosome"/>
</dbReference>
<dbReference type="EMBL" id="JABEOU010000033">
    <property type="protein sequence ID" value="NNG58050.1"/>
    <property type="molecule type" value="Genomic_DNA"/>
</dbReference>
<evidence type="ECO:0000313" key="1">
    <source>
        <dbReference type="EMBL" id="NNG58050.1"/>
    </source>
</evidence>
<dbReference type="Proteomes" id="UP000550136">
    <property type="component" value="Unassembled WGS sequence"/>
</dbReference>